<evidence type="ECO:0000256" key="2">
    <source>
        <dbReference type="ARBA" id="ARBA00023125"/>
    </source>
</evidence>
<dbReference type="AlphaFoldDB" id="A0A8J6P796"/>
<dbReference type="InterPro" id="IPR011991">
    <property type="entry name" value="ArsR-like_HTH"/>
</dbReference>
<name>A0A8J6P796_9GAMM</name>
<keyword evidence="1" id="KW-0805">Transcription regulation</keyword>
<dbReference type="CDD" id="cd00090">
    <property type="entry name" value="HTH_ARSR"/>
    <property type="match status" value="1"/>
</dbReference>
<dbReference type="EMBL" id="JACNFK010000017">
    <property type="protein sequence ID" value="MBC8519177.1"/>
    <property type="molecule type" value="Genomic_DNA"/>
</dbReference>
<protein>
    <submittedName>
        <fullName evidence="5">Helix-turn-helix transcriptional regulator</fullName>
    </submittedName>
</protein>
<dbReference type="PANTHER" id="PTHR43132:SF2">
    <property type="entry name" value="ARSENICAL RESISTANCE OPERON REPRESSOR ARSR-RELATED"/>
    <property type="match status" value="1"/>
</dbReference>
<dbReference type="InterPro" id="IPR051011">
    <property type="entry name" value="Metal_resp_trans_reg"/>
</dbReference>
<dbReference type="InterPro" id="IPR036390">
    <property type="entry name" value="WH_DNA-bd_sf"/>
</dbReference>
<keyword evidence="3" id="KW-0804">Transcription</keyword>
<dbReference type="SUPFAM" id="SSF46785">
    <property type="entry name" value="Winged helix' DNA-binding domain"/>
    <property type="match status" value="1"/>
</dbReference>
<dbReference type="PANTHER" id="PTHR43132">
    <property type="entry name" value="ARSENICAL RESISTANCE OPERON REPRESSOR ARSR-RELATED"/>
    <property type="match status" value="1"/>
</dbReference>
<keyword evidence="2" id="KW-0238">DNA-binding</keyword>
<comment type="caution">
    <text evidence="5">The sequence shown here is derived from an EMBL/GenBank/DDBJ whole genome shotgun (WGS) entry which is preliminary data.</text>
</comment>
<dbReference type="InterPro" id="IPR001845">
    <property type="entry name" value="HTH_ArsR_DNA-bd_dom"/>
</dbReference>
<feature type="domain" description="HTH arsR-type" evidence="4">
    <location>
        <begin position="17"/>
        <end position="111"/>
    </location>
</feature>
<evidence type="ECO:0000256" key="1">
    <source>
        <dbReference type="ARBA" id="ARBA00023015"/>
    </source>
</evidence>
<evidence type="ECO:0000256" key="3">
    <source>
        <dbReference type="ARBA" id="ARBA00023163"/>
    </source>
</evidence>
<evidence type="ECO:0000313" key="5">
    <source>
        <dbReference type="EMBL" id="MBC8519177.1"/>
    </source>
</evidence>
<dbReference type="GO" id="GO:0003677">
    <property type="term" value="F:DNA binding"/>
    <property type="evidence" value="ECO:0007669"/>
    <property type="project" value="UniProtKB-KW"/>
</dbReference>
<dbReference type="SMART" id="SM00418">
    <property type="entry name" value="HTH_ARSR"/>
    <property type="match status" value="1"/>
</dbReference>
<dbReference type="PROSITE" id="PS50987">
    <property type="entry name" value="HTH_ARSR_2"/>
    <property type="match status" value="1"/>
</dbReference>
<dbReference type="PRINTS" id="PR00778">
    <property type="entry name" value="HTHARSR"/>
</dbReference>
<accession>A0A8J6P796</accession>
<sequence length="118" mass="13303">MQDVSNLQAQQKCDVFDNKDELTQTASTLQALSHPMRLKILCLLGDEEMIVNDILGHVGSTQSNVSQHVEVLRKAGIVKSRRVHNKIYCSVKTDEMMPLIAQIKKIFCTEKESSLIFT</sequence>
<proteinExistence type="predicted"/>
<gene>
    <name evidence="5" type="ORF">H8D24_02035</name>
</gene>
<evidence type="ECO:0000313" key="6">
    <source>
        <dbReference type="Proteomes" id="UP000654401"/>
    </source>
</evidence>
<dbReference type="GO" id="GO:0003700">
    <property type="term" value="F:DNA-binding transcription factor activity"/>
    <property type="evidence" value="ECO:0007669"/>
    <property type="project" value="InterPro"/>
</dbReference>
<dbReference type="Proteomes" id="UP000654401">
    <property type="component" value="Unassembled WGS sequence"/>
</dbReference>
<reference evidence="5 6" key="1">
    <citation type="submission" date="2020-08" db="EMBL/GenBank/DDBJ databases">
        <title>Bridging the membrane lipid divide: bacteria of the FCB group superphylum have the potential to synthesize archaeal ether lipids.</title>
        <authorList>
            <person name="Villanueva L."/>
            <person name="Von Meijenfeldt F.A.B."/>
            <person name="Westbye A.B."/>
            <person name="Yadav S."/>
            <person name="Hopmans E.C."/>
            <person name="Dutilh B.E."/>
            <person name="Sinninghe Damste J.S."/>
        </authorList>
    </citation>
    <scope>NUCLEOTIDE SEQUENCE [LARGE SCALE GENOMIC DNA]</scope>
    <source>
        <strain evidence="5">NIOZ-UU100</strain>
    </source>
</reference>
<organism evidence="5 6">
    <name type="scientific">Candidatus Thiopontia autotrophica</name>
    <dbReference type="NCBI Taxonomy" id="2841688"/>
    <lineage>
        <taxon>Bacteria</taxon>
        <taxon>Pseudomonadati</taxon>
        <taxon>Pseudomonadota</taxon>
        <taxon>Gammaproteobacteria</taxon>
        <taxon>Candidatus Thiopontia</taxon>
    </lineage>
</organism>
<dbReference type="Pfam" id="PF01022">
    <property type="entry name" value="HTH_5"/>
    <property type="match status" value="1"/>
</dbReference>
<dbReference type="InterPro" id="IPR036388">
    <property type="entry name" value="WH-like_DNA-bd_sf"/>
</dbReference>
<evidence type="ECO:0000259" key="4">
    <source>
        <dbReference type="PROSITE" id="PS50987"/>
    </source>
</evidence>
<dbReference type="Gene3D" id="1.10.10.10">
    <property type="entry name" value="Winged helix-like DNA-binding domain superfamily/Winged helix DNA-binding domain"/>
    <property type="match status" value="1"/>
</dbReference>
<dbReference type="NCBIfam" id="NF033788">
    <property type="entry name" value="HTH_metalloreg"/>
    <property type="match status" value="1"/>
</dbReference>